<accession>A0A2S7SRQ5</accession>
<keyword evidence="3" id="KW-1185">Reference proteome</keyword>
<dbReference type="OrthoDB" id="680346at2"/>
<protein>
    <submittedName>
        <fullName evidence="2">XRE family transcriptional regulator</fullName>
    </submittedName>
</protein>
<dbReference type="GO" id="GO:0003677">
    <property type="term" value="F:DNA binding"/>
    <property type="evidence" value="ECO:0007669"/>
    <property type="project" value="InterPro"/>
</dbReference>
<name>A0A2S7SRQ5_9BACT</name>
<evidence type="ECO:0000259" key="1">
    <source>
        <dbReference type="PROSITE" id="PS50943"/>
    </source>
</evidence>
<organism evidence="2 3">
    <name type="scientific">Flavipsychrobacter stenotrophus</name>
    <dbReference type="NCBI Taxonomy" id="2077091"/>
    <lineage>
        <taxon>Bacteria</taxon>
        <taxon>Pseudomonadati</taxon>
        <taxon>Bacteroidota</taxon>
        <taxon>Chitinophagia</taxon>
        <taxon>Chitinophagales</taxon>
        <taxon>Chitinophagaceae</taxon>
        <taxon>Flavipsychrobacter</taxon>
    </lineage>
</organism>
<dbReference type="EMBL" id="PPSL01000005">
    <property type="protein sequence ID" value="PQJ09593.1"/>
    <property type="molecule type" value="Genomic_DNA"/>
</dbReference>
<reference evidence="2 3" key="1">
    <citation type="submission" date="2018-01" db="EMBL/GenBank/DDBJ databases">
        <title>A novel member of the phylum Bacteroidetes isolated from glacier ice.</title>
        <authorList>
            <person name="Liu Q."/>
            <person name="Xin Y.-H."/>
        </authorList>
    </citation>
    <scope>NUCLEOTIDE SEQUENCE [LARGE SCALE GENOMIC DNA]</scope>
    <source>
        <strain evidence="2 3">RB1R16</strain>
    </source>
</reference>
<dbReference type="PROSITE" id="PS50943">
    <property type="entry name" value="HTH_CROC1"/>
    <property type="match status" value="1"/>
</dbReference>
<dbReference type="Proteomes" id="UP000239872">
    <property type="component" value="Unassembled WGS sequence"/>
</dbReference>
<dbReference type="SUPFAM" id="SSF47413">
    <property type="entry name" value="lambda repressor-like DNA-binding domains"/>
    <property type="match status" value="1"/>
</dbReference>
<evidence type="ECO:0000313" key="2">
    <source>
        <dbReference type="EMBL" id="PQJ09593.1"/>
    </source>
</evidence>
<feature type="domain" description="HTH cro/C1-type" evidence="1">
    <location>
        <begin position="20"/>
        <end position="74"/>
    </location>
</feature>
<comment type="caution">
    <text evidence="2">The sequence shown here is derived from an EMBL/GenBank/DDBJ whole genome shotgun (WGS) entry which is preliminary data.</text>
</comment>
<proteinExistence type="predicted"/>
<dbReference type="RefSeq" id="WP_105040364.1">
    <property type="nucleotide sequence ID" value="NZ_PPSL01000005.1"/>
</dbReference>
<dbReference type="AlphaFoldDB" id="A0A2S7SRQ5"/>
<evidence type="ECO:0000313" key="3">
    <source>
        <dbReference type="Proteomes" id="UP000239872"/>
    </source>
</evidence>
<sequence>MGRKPNYKDEEGLKAFGKRLRELRLEKGVTQESLAYSTDLALSQIGRIERGEIGASISFVFLFASTLGVEPKDFFDFKKESVQK</sequence>
<dbReference type="CDD" id="cd00093">
    <property type="entry name" value="HTH_XRE"/>
    <property type="match status" value="1"/>
</dbReference>
<dbReference type="SMART" id="SM00530">
    <property type="entry name" value="HTH_XRE"/>
    <property type="match status" value="1"/>
</dbReference>
<dbReference type="Pfam" id="PF01381">
    <property type="entry name" value="HTH_3"/>
    <property type="match status" value="1"/>
</dbReference>
<dbReference type="InterPro" id="IPR010982">
    <property type="entry name" value="Lambda_DNA-bd_dom_sf"/>
</dbReference>
<dbReference type="InterPro" id="IPR001387">
    <property type="entry name" value="Cro/C1-type_HTH"/>
</dbReference>
<gene>
    <name evidence="2" type="ORF">CJD36_016775</name>
</gene>
<dbReference type="Gene3D" id="1.10.260.40">
    <property type="entry name" value="lambda repressor-like DNA-binding domains"/>
    <property type="match status" value="1"/>
</dbReference>